<dbReference type="GO" id="GO:0051537">
    <property type="term" value="F:2 iron, 2 sulfur cluster binding"/>
    <property type="evidence" value="ECO:0007669"/>
    <property type="project" value="UniProtKB-KW"/>
</dbReference>
<evidence type="ECO:0000256" key="5">
    <source>
        <dbReference type="ARBA" id="ARBA00023014"/>
    </source>
</evidence>
<keyword evidence="1" id="KW-0001">2Fe-2S</keyword>
<evidence type="ECO:0000256" key="4">
    <source>
        <dbReference type="ARBA" id="ARBA00023004"/>
    </source>
</evidence>
<evidence type="ECO:0000256" key="2">
    <source>
        <dbReference type="ARBA" id="ARBA00022723"/>
    </source>
</evidence>
<dbReference type="InterPro" id="IPR012675">
    <property type="entry name" value="Beta-grasp_dom_sf"/>
</dbReference>
<dbReference type="SUPFAM" id="SSF54292">
    <property type="entry name" value="2Fe-2S ferredoxin-like"/>
    <property type="match status" value="1"/>
</dbReference>
<dbReference type="GO" id="GO:0046872">
    <property type="term" value="F:metal ion binding"/>
    <property type="evidence" value="ECO:0007669"/>
    <property type="project" value="UniProtKB-KW"/>
</dbReference>
<dbReference type="InterPro" id="IPR051452">
    <property type="entry name" value="Diverse_Oxidoreductases"/>
</dbReference>
<dbReference type="SUPFAM" id="SSF47741">
    <property type="entry name" value="CO dehydrogenase ISP C-domain like"/>
    <property type="match status" value="1"/>
</dbReference>
<accession>A0A932GS70</accession>
<dbReference type="Pfam" id="PF01799">
    <property type="entry name" value="Fer2_2"/>
    <property type="match status" value="1"/>
</dbReference>
<protein>
    <submittedName>
        <fullName evidence="7">(2Fe-2S)-binding protein</fullName>
    </submittedName>
</protein>
<keyword evidence="3" id="KW-0560">Oxidoreductase</keyword>
<dbReference type="InterPro" id="IPR036010">
    <property type="entry name" value="2Fe-2S_ferredoxin-like_sf"/>
</dbReference>
<dbReference type="PROSITE" id="PS51085">
    <property type="entry name" value="2FE2S_FER_2"/>
    <property type="match status" value="1"/>
</dbReference>
<dbReference type="Proteomes" id="UP000741360">
    <property type="component" value="Unassembled WGS sequence"/>
</dbReference>
<dbReference type="InterPro" id="IPR002888">
    <property type="entry name" value="2Fe-2S-bd"/>
</dbReference>
<dbReference type="Pfam" id="PF00111">
    <property type="entry name" value="Fer2"/>
    <property type="match status" value="1"/>
</dbReference>
<dbReference type="PANTHER" id="PTHR44379">
    <property type="entry name" value="OXIDOREDUCTASE WITH IRON-SULFUR SUBUNIT"/>
    <property type="match status" value="1"/>
</dbReference>
<gene>
    <name evidence="7" type="ORF">HYY65_13795</name>
</gene>
<proteinExistence type="predicted"/>
<evidence type="ECO:0000256" key="1">
    <source>
        <dbReference type="ARBA" id="ARBA00022714"/>
    </source>
</evidence>
<dbReference type="CDD" id="cd00207">
    <property type="entry name" value="fer2"/>
    <property type="match status" value="1"/>
</dbReference>
<dbReference type="FunFam" id="3.10.20.30:FF:000020">
    <property type="entry name" value="Xanthine dehydrogenase iron-sulfur subunit"/>
    <property type="match status" value="1"/>
</dbReference>
<dbReference type="AlphaFoldDB" id="A0A932GS70"/>
<organism evidence="7 8">
    <name type="scientific">Tectimicrobiota bacterium</name>
    <dbReference type="NCBI Taxonomy" id="2528274"/>
    <lineage>
        <taxon>Bacteria</taxon>
        <taxon>Pseudomonadati</taxon>
        <taxon>Nitrospinota/Tectimicrobiota group</taxon>
        <taxon>Candidatus Tectimicrobiota</taxon>
    </lineage>
</organism>
<evidence type="ECO:0000313" key="8">
    <source>
        <dbReference type="Proteomes" id="UP000741360"/>
    </source>
</evidence>
<feature type="domain" description="2Fe-2S ferredoxin-type" evidence="6">
    <location>
        <begin position="5"/>
        <end position="81"/>
    </location>
</feature>
<evidence type="ECO:0000256" key="3">
    <source>
        <dbReference type="ARBA" id="ARBA00023002"/>
    </source>
</evidence>
<reference evidence="7" key="1">
    <citation type="submission" date="2020-07" db="EMBL/GenBank/DDBJ databases">
        <title>Huge and variable diversity of episymbiotic CPR bacteria and DPANN archaea in groundwater ecosystems.</title>
        <authorList>
            <person name="He C.Y."/>
            <person name="Keren R."/>
            <person name="Whittaker M."/>
            <person name="Farag I.F."/>
            <person name="Doudna J."/>
            <person name="Cate J.H.D."/>
            <person name="Banfield J.F."/>
        </authorList>
    </citation>
    <scope>NUCLEOTIDE SEQUENCE</scope>
    <source>
        <strain evidence="7">NC_groundwater_717_Ag_S-0.2um_59_8</strain>
    </source>
</reference>
<evidence type="ECO:0000313" key="7">
    <source>
        <dbReference type="EMBL" id="MBI3016098.1"/>
    </source>
</evidence>
<dbReference type="GO" id="GO:0016491">
    <property type="term" value="F:oxidoreductase activity"/>
    <property type="evidence" value="ECO:0007669"/>
    <property type="project" value="UniProtKB-KW"/>
</dbReference>
<keyword evidence="4" id="KW-0408">Iron</keyword>
<keyword evidence="5" id="KW-0411">Iron-sulfur</keyword>
<dbReference type="InterPro" id="IPR036884">
    <property type="entry name" value="2Fe-2S-bd_dom_sf"/>
</dbReference>
<dbReference type="InterPro" id="IPR001041">
    <property type="entry name" value="2Fe-2S_ferredoxin-type"/>
</dbReference>
<dbReference type="Gene3D" id="3.10.20.30">
    <property type="match status" value="1"/>
</dbReference>
<comment type="caution">
    <text evidence="7">The sequence shown here is derived from an EMBL/GenBank/DDBJ whole genome shotgun (WGS) entry which is preliminary data.</text>
</comment>
<dbReference type="InterPro" id="IPR006058">
    <property type="entry name" value="2Fe2S_fd_BS"/>
</dbReference>
<name>A0A932GS70_UNCTE</name>
<evidence type="ECO:0000259" key="6">
    <source>
        <dbReference type="PROSITE" id="PS51085"/>
    </source>
</evidence>
<dbReference type="Gene3D" id="1.10.150.120">
    <property type="entry name" value="[2Fe-2S]-binding domain"/>
    <property type="match status" value="1"/>
</dbReference>
<keyword evidence="2" id="KW-0479">Metal-binding</keyword>
<dbReference type="EMBL" id="JACPSX010000264">
    <property type="protein sequence ID" value="MBI3016098.1"/>
    <property type="molecule type" value="Genomic_DNA"/>
</dbReference>
<dbReference type="PROSITE" id="PS00197">
    <property type="entry name" value="2FE2S_FER_1"/>
    <property type="match status" value="1"/>
</dbReference>
<dbReference type="PANTHER" id="PTHR44379:SF8">
    <property type="entry name" value="XANTHINE DEHYDROGENASE IRON-SULFUR-BINDING SUBUNIT XDHC-RELATED"/>
    <property type="match status" value="1"/>
</dbReference>
<sequence>MKKRWKVFFLINGKRRSLTIEPHWTLLEVLRDQLGLTGTKKGCDRAECGSCTVLLEREPVYSCQVLAVQARGQRITTIEGLTRNGKLHPVQQSFIDHDGVQCGFCTPGFVLTASAFLDRTRRPTPDQVKQALSGNICRCNAYVKIIESVLSASKRGKRIRD</sequence>